<sequence length="156" mass="17484">MTREATMLQTNILFVDETNNGRSILAEAYFNNGLMTEARAFSAGFSPTLELDPHVFDVLREEGIAPDDFCPKPIDVFLQAYSPRIDLIVGFKPMINAYKLPMFPHLPPVTHLTIEPAQDRIEQNGRRRAFRACFADVKMAVDRAMATGKLPNNQAA</sequence>
<dbReference type="Proteomes" id="UP000234881">
    <property type="component" value="Unassembled WGS sequence"/>
</dbReference>
<dbReference type="SUPFAM" id="SSF52788">
    <property type="entry name" value="Phosphotyrosine protein phosphatases I"/>
    <property type="match status" value="1"/>
</dbReference>
<dbReference type="Gene3D" id="3.40.50.2300">
    <property type="match status" value="1"/>
</dbReference>
<reference evidence="2 3" key="1">
    <citation type="submission" date="2018-01" db="EMBL/GenBank/DDBJ databases">
        <title>The draft genome sequence of Cohaesibacter sp. H1304.</title>
        <authorList>
            <person name="Wang N.-N."/>
            <person name="Du Z.-J."/>
        </authorList>
    </citation>
    <scope>NUCLEOTIDE SEQUENCE [LARGE SCALE GENOMIC DNA]</scope>
    <source>
        <strain evidence="2 3">H1304</strain>
    </source>
</reference>
<dbReference type="InterPro" id="IPR036196">
    <property type="entry name" value="Ptyr_pPase_sf"/>
</dbReference>
<accession>A0A2N5XPN6</accession>
<feature type="domain" description="Phosphotyrosine protein phosphatase I" evidence="1">
    <location>
        <begin position="10"/>
        <end position="147"/>
    </location>
</feature>
<protein>
    <recommendedName>
        <fullName evidence="1">Phosphotyrosine protein phosphatase I domain-containing protein</fullName>
    </recommendedName>
</protein>
<dbReference type="OrthoDB" id="8445932at2"/>
<name>A0A2N5XPN6_9HYPH</name>
<organism evidence="2 3">
    <name type="scientific">Cohaesibacter celericrescens</name>
    <dbReference type="NCBI Taxonomy" id="2067669"/>
    <lineage>
        <taxon>Bacteria</taxon>
        <taxon>Pseudomonadati</taxon>
        <taxon>Pseudomonadota</taxon>
        <taxon>Alphaproteobacteria</taxon>
        <taxon>Hyphomicrobiales</taxon>
        <taxon>Cohaesibacteraceae</taxon>
    </lineage>
</organism>
<keyword evidence="3" id="KW-1185">Reference proteome</keyword>
<evidence type="ECO:0000313" key="3">
    <source>
        <dbReference type="Proteomes" id="UP000234881"/>
    </source>
</evidence>
<comment type="caution">
    <text evidence="2">The sequence shown here is derived from an EMBL/GenBank/DDBJ whole genome shotgun (WGS) entry which is preliminary data.</text>
</comment>
<gene>
    <name evidence="2" type="ORF">C0081_16050</name>
</gene>
<evidence type="ECO:0000313" key="2">
    <source>
        <dbReference type="EMBL" id="PLW76390.1"/>
    </source>
</evidence>
<dbReference type="SMART" id="SM00226">
    <property type="entry name" value="LMWPc"/>
    <property type="match status" value="1"/>
</dbReference>
<evidence type="ECO:0000259" key="1">
    <source>
        <dbReference type="SMART" id="SM00226"/>
    </source>
</evidence>
<dbReference type="EMBL" id="PKUQ01000031">
    <property type="protein sequence ID" value="PLW76390.1"/>
    <property type="molecule type" value="Genomic_DNA"/>
</dbReference>
<dbReference type="InterPro" id="IPR023485">
    <property type="entry name" value="Ptyr_pPase"/>
</dbReference>
<dbReference type="Pfam" id="PF01451">
    <property type="entry name" value="LMWPc"/>
    <property type="match status" value="1"/>
</dbReference>
<dbReference type="AlphaFoldDB" id="A0A2N5XPN6"/>
<proteinExistence type="predicted"/>